<dbReference type="InterPro" id="IPR027417">
    <property type="entry name" value="P-loop_NTPase"/>
</dbReference>
<comment type="catalytic activity">
    <reaction evidence="10">
        <text>an acyl phosphate + H2O = a carboxylate + phosphate + H(+)</text>
        <dbReference type="Rhea" id="RHEA:14965"/>
        <dbReference type="ChEBI" id="CHEBI:15377"/>
        <dbReference type="ChEBI" id="CHEBI:15378"/>
        <dbReference type="ChEBI" id="CHEBI:29067"/>
        <dbReference type="ChEBI" id="CHEBI:43474"/>
        <dbReference type="ChEBI" id="CHEBI:59918"/>
        <dbReference type="EC" id="3.6.1.7"/>
    </reaction>
</comment>
<comment type="similarity">
    <text evidence="2">Belongs to the complex I 49 kDa subunit family.</text>
</comment>
<evidence type="ECO:0000256" key="6">
    <source>
        <dbReference type="ARBA" id="ARBA00022723"/>
    </source>
</evidence>
<dbReference type="Pfam" id="PF01155">
    <property type="entry name" value="HypA"/>
    <property type="match status" value="1"/>
</dbReference>
<dbReference type="PROSITE" id="PS51163">
    <property type="entry name" value="YRDC"/>
    <property type="match status" value="1"/>
</dbReference>
<dbReference type="NCBIfam" id="TIGR00143">
    <property type="entry name" value="hypF"/>
    <property type="match status" value="1"/>
</dbReference>
<dbReference type="Gene3D" id="3.40.50.300">
    <property type="entry name" value="P-loop containing nucleotide triphosphate hydrolases"/>
    <property type="match status" value="1"/>
</dbReference>
<dbReference type="Proteomes" id="UP001642464">
    <property type="component" value="Unassembled WGS sequence"/>
</dbReference>
<feature type="domain" description="YrdC-like" evidence="12">
    <location>
        <begin position="872"/>
        <end position="1072"/>
    </location>
</feature>
<dbReference type="Pfam" id="PF22521">
    <property type="entry name" value="HypF_C_2"/>
    <property type="match status" value="1"/>
</dbReference>
<keyword evidence="5" id="KW-0436">Ligase</keyword>
<keyword evidence="6" id="KW-0479">Metal-binding</keyword>
<feature type="domain" description="Acylphosphatase-like" evidence="11">
    <location>
        <begin position="683"/>
        <end position="772"/>
    </location>
</feature>
<dbReference type="PANTHER" id="PTHR42959:SF1">
    <property type="entry name" value="CARBAMOYLTRANSFERASE HYPF"/>
    <property type="match status" value="1"/>
</dbReference>
<evidence type="ECO:0000256" key="2">
    <source>
        <dbReference type="ARBA" id="ARBA00005769"/>
    </source>
</evidence>
<gene>
    <name evidence="13" type="ORF">SCF082_LOCUS26468</name>
</gene>
<dbReference type="Gene3D" id="3.30.420.40">
    <property type="match status" value="1"/>
</dbReference>
<dbReference type="InterPro" id="IPR006070">
    <property type="entry name" value="Sua5-like_dom"/>
</dbReference>
<comment type="catalytic activity">
    <reaction evidence="9">
        <text>C-terminal L-cysteinyl-[HypE protein] + carbamoyl phosphate + ATP + H2O = C-terminal S-carboxamide-L-cysteinyl-[HypE protein] + AMP + phosphate + diphosphate + H(+)</text>
        <dbReference type="Rhea" id="RHEA:55636"/>
        <dbReference type="Rhea" id="RHEA-COMP:14247"/>
        <dbReference type="Rhea" id="RHEA-COMP:14392"/>
        <dbReference type="ChEBI" id="CHEBI:15377"/>
        <dbReference type="ChEBI" id="CHEBI:15378"/>
        <dbReference type="ChEBI" id="CHEBI:30616"/>
        <dbReference type="ChEBI" id="CHEBI:33019"/>
        <dbReference type="ChEBI" id="CHEBI:43474"/>
        <dbReference type="ChEBI" id="CHEBI:58228"/>
        <dbReference type="ChEBI" id="CHEBI:76913"/>
        <dbReference type="ChEBI" id="CHEBI:139126"/>
        <dbReference type="ChEBI" id="CHEBI:456215"/>
    </reaction>
</comment>
<evidence type="ECO:0000256" key="3">
    <source>
        <dbReference type="ARBA" id="ARBA00008097"/>
    </source>
</evidence>
<dbReference type="Gene3D" id="1.10.645.10">
    <property type="entry name" value="Cytochrome-c3 Hydrogenase, chain B"/>
    <property type="match status" value="2"/>
</dbReference>
<dbReference type="PROSITE" id="PS01249">
    <property type="entry name" value="HYPA"/>
    <property type="match status" value="1"/>
</dbReference>
<dbReference type="InterPro" id="IPR017945">
    <property type="entry name" value="DHBP_synth_RibB-like_a/b_dom"/>
</dbReference>
<evidence type="ECO:0000256" key="7">
    <source>
        <dbReference type="ARBA" id="ARBA00022771"/>
    </source>
</evidence>
<dbReference type="InterPro" id="IPR004392">
    <property type="entry name" value="Hyd_mat_HypB"/>
</dbReference>
<dbReference type="Gene3D" id="3.30.110.120">
    <property type="match status" value="1"/>
</dbReference>
<evidence type="ECO:0000256" key="5">
    <source>
        <dbReference type="ARBA" id="ARBA00022598"/>
    </source>
</evidence>
<proteinExistence type="inferred from homology"/>
<keyword evidence="14" id="KW-1185">Reference proteome</keyword>
<dbReference type="Gene3D" id="3.30.2320.80">
    <property type="match status" value="1"/>
</dbReference>
<dbReference type="Pfam" id="PF00708">
    <property type="entry name" value="Acylphosphatase"/>
    <property type="match status" value="1"/>
</dbReference>
<name>A0ABP0MAK7_9DINO</name>
<keyword evidence="8" id="KW-0862">Zinc</keyword>
<evidence type="ECO:0000313" key="14">
    <source>
        <dbReference type="Proteomes" id="UP001642464"/>
    </source>
</evidence>
<evidence type="ECO:0000259" key="11">
    <source>
        <dbReference type="PROSITE" id="PS51160"/>
    </source>
</evidence>
<dbReference type="EMBL" id="CAXAMM010020058">
    <property type="protein sequence ID" value="CAK9047184.1"/>
    <property type="molecule type" value="Genomic_DNA"/>
</dbReference>
<organism evidence="13 14">
    <name type="scientific">Durusdinium trenchii</name>
    <dbReference type="NCBI Taxonomy" id="1381693"/>
    <lineage>
        <taxon>Eukaryota</taxon>
        <taxon>Sar</taxon>
        <taxon>Alveolata</taxon>
        <taxon>Dinophyceae</taxon>
        <taxon>Suessiales</taxon>
        <taxon>Symbiodiniaceae</taxon>
        <taxon>Durusdinium</taxon>
    </lineage>
</organism>
<dbReference type="InterPro" id="IPR011125">
    <property type="entry name" value="Znf_HypF"/>
</dbReference>
<dbReference type="InterPro" id="IPR055128">
    <property type="entry name" value="HypF_C_2"/>
</dbReference>
<evidence type="ECO:0000256" key="1">
    <source>
        <dbReference type="ARBA" id="ARBA00004711"/>
    </source>
</evidence>
<dbReference type="SUPFAM" id="SSF56762">
    <property type="entry name" value="HydB/Nqo4-like"/>
    <property type="match status" value="1"/>
</dbReference>
<dbReference type="InterPro" id="IPR004421">
    <property type="entry name" value="Carbamoyltransferase_HypF"/>
</dbReference>
<protein>
    <recommendedName>
        <fullName evidence="10">acylphosphatase</fullName>
        <ecNumber evidence="10">3.6.1.7</ecNumber>
    </recommendedName>
</protein>
<dbReference type="InterPro" id="IPR003495">
    <property type="entry name" value="CobW/HypB/UreG_nucleotide-bd"/>
</dbReference>
<dbReference type="InterPro" id="IPR001792">
    <property type="entry name" value="Acylphosphatase-like_dom"/>
</dbReference>
<comment type="caution">
    <text evidence="13">The sequence shown here is derived from an EMBL/GenBank/DDBJ whole genome shotgun (WGS) entry which is preliminary data.</text>
</comment>
<comment type="pathway">
    <text evidence="1">Protein modification; [NiFe] hydrogenase maturation.</text>
</comment>
<dbReference type="CDD" id="cd05390">
    <property type="entry name" value="HypB"/>
    <property type="match status" value="1"/>
</dbReference>
<evidence type="ECO:0000256" key="10">
    <source>
        <dbReference type="PROSITE-ProRule" id="PRU00520"/>
    </source>
</evidence>
<reference evidence="13 14" key="1">
    <citation type="submission" date="2024-02" db="EMBL/GenBank/DDBJ databases">
        <authorList>
            <person name="Chen Y."/>
            <person name="Shah S."/>
            <person name="Dougan E. K."/>
            <person name="Thang M."/>
            <person name="Chan C."/>
        </authorList>
    </citation>
    <scope>NUCLEOTIDE SEQUENCE [LARGE SCALE GENOMIC DNA]</scope>
</reference>
<dbReference type="SUPFAM" id="SSF55821">
    <property type="entry name" value="YrdC/RibB"/>
    <property type="match status" value="1"/>
</dbReference>
<dbReference type="InterPro" id="IPR020538">
    <property type="entry name" value="Hydgase_Ni_incorp_HypA/HybF_CS"/>
</dbReference>
<dbReference type="EC" id="3.6.1.7" evidence="10"/>
<dbReference type="Pfam" id="PF01300">
    <property type="entry name" value="Sua5_yciO_yrdC"/>
    <property type="match status" value="1"/>
</dbReference>
<keyword evidence="4" id="KW-0533">Nickel</keyword>
<evidence type="ECO:0000313" key="13">
    <source>
        <dbReference type="EMBL" id="CAK9047184.1"/>
    </source>
</evidence>
<feature type="active site" evidence="10">
    <location>
        <position position="719"/>
    </location>
</feature>
<dbReference type="Gene3D" id="3.90.870.50">
    <property type="match status" value="1"/>
</dbReference>
<evidence type="ECO:0000256" key="4">
    <source>
        <dbReference type="ARBA" id="ARBA00022596"/>
    </source>
</evidence>
<dbReference type="InterPro" id="IPR041440">
    <property type="entry name" value="HypF_C"/>
</dbReference>
<dbReference type="PANTHER" id="PTHR42959">
    <property type="entry name" value="CARBAMOYLTRANSFERASE"/>
    <property type="match status" value="1"/>
</dbReference>
<accession>A0ABP0MAK7</accession>
<dbReference type="InterPro" id="IPR051060">
    <property type="entry name" value="Carbamoyltrans_HypF-like"/>
</dbReference>
<dbReference type="Pfam" id="PF02492">
    <property type="entry name" value="cobW"/>
    <property type="match status" value="1"/>
</dbReference>
<dbReference type="Pfam" id="PF17788">
    <property type="entry name" value="HypF_C"/>
    <property type="match status" value="1"/>
</dbReference>
<dbReference type="HAMAP" id="MF_00213">
    <property type="entry name" value="HypA_HybF"/>
    <property type="match status" value="1"/>
</dbReference>
<dbReference type="NCBIfam" id="TIGR00073">
    <property type="entry name" value="hypB"/>
    <property type="match status" value="1"/>
</dbReference>
<comment type="similarity">
    <text evidence="3">Belongs to the carbamoyltransferase HypF family.</text>
</comment>
<evidence type="ECO:0000259" key="12">
    <source>
        <dbReference type="PROSITE" id="PS51163"/>
    </source>
</evidence>
<feature type="active site" evidence="10">
    <location>
        <position position="701"/>
    </location>
</feature>
<dbReference type="SUPFAM" id="SSF52540">
    <property type="entry name" value="P-loop containing nucleoside triphosphate hydrolases"/>
    <property type="match status" value="1"/>
</dbReference>
<dbReference type="Pfam" id="PF07503">
    <property type="entry name" value="zf-HYPF"/>
    <property type="match status" value="2"/>
</dbReference>
<keyword evidence="10" id="KW-0378">Hydrolase</keyword>
<dbReference type="PROSITE" id="PS51160">
    <property type="entry name" value="ACYLPHOSPHATASE_3"/>
    <property type="match status" value="1"/>
</dbReference>
<evidence type="ECO:0000256" key="9">
    <source>
        <dbReference type="ARBA" id="ARBA00048220"/>
    </source>
</evidence>
<sequence>MPPAGPQIILRLSSTGVCVKQQRPPITSTLHGREATTALATIPLLLPVCGIAQQIAGERAVAAAQGQAETREARDLRDAALRREQINAAAWRLTIDWPKAVDYEPDLAALKAIRDAADTDKAADALSALLPAPADLSTLDKLASWSRASGEVAALLLQRTEIDGPGKESQDSSAAASESSDGFPATVCAALRGDRLRARAEAALAAKEFEPDRPAEQPVEVGPRAMMRHPSFDAAAFPASAWHRLAATLLDMETLARPEGSAETDAEDDAWQLADGSGLGRAMTARGPVFHRVVLDRSGQVESWRVVAPTDWHFAGNGPLVAKANAEGPIDQTGLEELKLEAVSLDPCAPFSIDVEDGMLSLIDEQRQARAFTAVRRVVVELGALGHVDPHALSFAFEASAPGTVAAEATLEIHEIPGKAWCMGCSNTITVARRGEPCPDCGSHQLIVEQGEEMRLKELEAPQVLREDVTQQSTLIRVEQDLLSRNNAIAAGNRQHFAEHRVLALNLVSSPGAGKTTLLVETLEALSARAEDTGSKLNCAVIEGDQETTADADRIRATGVPALQINTGRGCHLDADMVHKAFHQLHIHDGVLFIENVGNLVCPAGFDLGEAHKVVIASVTEGEDKPLKYPNMFAASSLMLVSKVDLVPHLDFDVAALITNARKVNPGIAVIEVSARTGAGLDRWLEWIGAARTMVQGVGFRPHVYRTARAYAITGFVRNTASGVEIEAAGPDLAAFLEALERDAPPRARIDCLKDCGSVASDEAAQTFEILDTADAAPTATEAVIPADLGLCPDCLAELFDPEDRHYRYPFIACSHCGPRHAIWERLPYDRAATTMADFSLCTPCTHDYTDPGSRRFHAEPLACPECGPTLSESFDTMARTLQAGGIVALKGIGGFHLLCDARNVEAVETLRRRKRRDGKPFALMTTNVASARRYVDLDDRVAGLLLDQRRPIVVAEKRPNGMTLPDALAPGLNTLGFMLPGNALHYVLLHTLLGEPRGTTWLDAENDLVLVATSANVSGEPLIVDGDDARNRLGDIADLIVDHDRRIPQGVDDSVLRSTAAGPVLIRRARGYAPEPVDLGDAGACVAATGAHLKNTVTVTRERKAFVSQHLGDLDAPAGVVGQQRIFALLEQLAARNLDAVACDWHNDYASTRFAEAITADRDLPLIRVQHHHAHIAAVLAEHRVNEPVLGLALDGHGLGADGEAWGGELLMVDGHRFERLGHLRTLAAPGGDVAAREPWRLAAAWLHESASATDRFAAIPQAAALNRLLDSAPQPRTSSAGRLFDCAAALLGVCTHAAFEGDAAMRLEGLVRVPQAMRNGFLIEVNASEANALEANAFEANAFEANAFEANAFEANVLDFTPLLSHLADLEDPRAGAEIFHGTLLAGLAEWVVTAASSQGIDTVALAGGCLLNRWLHESLPQRLEDRGLRVVTAQAMPPNDGAISLGQAWVARRALAAGATENYQGGT</sequence>
<evidence type="ECO:0000256" key="8">
    <source>
        <dbReference type="ARBA" id="ARBA00022833"/>
    </source>
</evidence>
<dbReference type="Gene3D" id="3.30.420.360">
    <property type="match status" value="1"/>
</dbReference>
<keyword evidence="7" id="KW-0863">Zinc-finger</keyword>
<dbReference type="InterPro" id="IPR029014">
    <property type="entry name" value="NiFe-Hase_large"/>
</dbReference>
<dbReference type="InterPro" id="IPR000688">
    <property type="entry name" value="HypA/HybF"/>
</dbReference>